<protein>
    <recommendedName>
        <fullName evidence="4">Right handed beta helix region</fullName>
    </recommendedName>
</protein>
<feature type="chain" id="PRO_5047415356" description="Right handed beta helix region" evidence="1">
    <location>
        <begin position="35"/>
        <end position="1048"/>
    </location>
</feature>
<organism evidence="2 3">
    <name type="scientific">Rubrivirga litoralis</name>
    <dbReference type="NCBI Taxonomy" id="3075598"/>
    <lineage>
        <taxon>Bacteria</taxon>
        <taxon>Pseudomonadati</taxon>
        <taxon>Rhodothermota</taxon>
        <taxon>Rhodothermia</taxon>
        <taxon>Rhodothermales</taxon>
        <taxon>Rubricoccaceae</taxon>
        <taxon>Rubrivirga</taxon>
    </lineage>
</organism>
<reference evidence="2 3" key="1">
    <citation type="submission" date="2023-09" db="EMBL/GenBank/DDBJ databases">
        <authorList>
            <person name="Rey-Velasco X."/>
        </authorList>
    </citation>
    <scope>NUCLEOTIDE SEQUENCE [LARGE SCALE GENOMIC DNA]</scope>
    <source>
        <strain evidence="2 3">F394</strain>
    </source>
</reference>
<keyword evidence="1" id="KW-0732">Signal</keyword>
<dbReference type="InterPro" id="IPR012334">
    <property type="entry name" value="Pectin_lyas_fold"/>
</dbReference>
<name>A0ABU3BMN7_9BACT</name>
<dbReference type="Gene3D" id="2.160.20.10">
    <property type="entry name" value="Single-stranded right-handed beta-helix, Pectin lyase-like"/>
    <property type="match status" value="1"/>
</dbReference>
<dbReference type="Proteomes" id="UP001267426">
    <property type="component" value="Unassembled WGS sequence"/>
</dbReference>
<evidence type="ECO:0000313" key="2">
    <source>
        <dbReference type="EMBL" id="MDT0630547.1"/>
    </source>
</evidence>
<proteinExistence type="predicted"/>
<feature type="signal peptide" evidence="1">
    <location>
        <begin position="1"/>
        <end position="34"/>
    </location>
</feature>
<feature type="non-terminal residue" evidence="2">
    <location>
        <position position="1048"/>
    </location>
</feature>
<evidence type="ECO:0000256" key="1">
    <source>
        <dbReference type="SAM" id="SignalP"/>
    </source>
</evidence>
<evidence type="ECO:0000313" key="3">
    <source>
        <dbReference type="Proteomes" id="UP001267426"/>
    </source>
</evidence>
<comment type="caution">
    <text evidence="2">The sequence shown here is derived from an EMBL/GenBank/DDBJ whole genome shotgun (WGS) entry which is preliminary data.</text>
</comment>
<keyword evidence="3" id="KW-1185">Reference proteome</keyword>
<accession>A0ABU3BMN7</accession>
<dbReference type="EMBL" id="JAVRHT010000002">
    <property type="protein sequence ID" value="MDT0630547.1"/>
    <property type="molecule type" value="Genomic_DNA"/>
</dbReference>
<dbReference type="SUPFAM" id="SSF51126">
    <property type="entry name" value="Pectin lyase-like"/>
    <property type="match status" value="1"/>
</dbReference>
<gene>
    <name evidence="2" type="ORF">RM540_02200</name>
</gene>
<evidence type="ECO:0008006" key="4">
    <source>
        <dbReference type="Google" id="ProtNLM"/>
    </source>
</evidence>
<dbReference type="InterPro" id="IPR011050">
    <property type="entry name" value="Pectin_lyase_fold/virulence"/>
</dbReference>
<sequence length="1048" mass="113960">MSPRPAPRVPAAPLYLRVLLPLVCALCVSGLARAQPSAYTSQEAPPDVGAEVTQRIDLEPGPNFVSLYVSPESHDLEDLFGDQLDQIFLIKDGEGAVFAPKYGVRDLTEWRWTQAHLVYVRNPVTVEVRGQRIEPQSALPLERGWSWVPYFGTGPMDVEEAFASLGASMTRVEDVDGRTYPEANNAEPLTALQPGRGYRVHLSDAATLVYGAPEGAPPPRPAPPPPPPSERIAAATLADALALRGLEPGQTVEVGGYYAEGDGGGGTFDVTASGAAPDGGTVFVPDEHASGVVMEAHRYRHDQRFEGVPRGEDVVFGSLSLDVLDERGSLWLRIPGHYLHGHAHGLSRTLAPGFFYGDGGRLNLYKARIGRDRTVQYSYRHTTGDVRLERVRSEPVLRVEWFGARPAARGPSWTGSTDVQPILAHVMNVADALNGERSGAVREVRLSFPDVYDTFGSIIVPNGVTLRGEGGTEVQTVTNDLGHTYRPVRVRPRHTRLRTMDGEAFRHIRMLKNSSDPAYLAPDAKFVLKGRPTSLWVGHGVMEAGIEDIVLDGNWENNQQPWTEDYASYAELEEWGRNSPGHAGFVSTNHKGVYIPQGQHLTVRNVAVDGFISNGLLGNANNTWTVENVRLGNSLWNHVLYNANGSYTNLTLHGFAWDHVAWGYGTVDNLVFEDGAVSPTRRGRGMWGIRGGDAHDPADLAGDDGYFTREDGTVPTNFGTTVTGIYLDFREAAIGAFSGLGPNIAIRGVSHEDPARIVTDPGSSFGYVFAESGNGYQRALYPNNVIEHVVLYDLGSKERGGLFGTLNVTRSTYRDIRSDRSLGGTGKSASTLKLNATHRGRPEWDNVQTVTFEEIHEVAPHKFIAKVGVSDDAVGREVTIRRSSFNNTTNTLFRGSNGGGNLAGFKGDPSKLRVAFEDVSLNIHDRYFLNLELFFAMSTLDRVTDAKSGRTSEDGGRASFTGRGGEVFVDVPTELLWRPLDPSFVSVTPRSGTAVKVGRVEVVPSYTKDGDWRAPVLRLHLDRPLRGGEAASFDWSAAVRPPGGGGGV</sequence>